<dbReference type="Proteomes" id="UP000464178">
    <property type="component" value="Chromosome"/>
</dbReference>
<evidence type="ECO:0000313" key="3">
    <source>
        <dbReference type="Proteomes" id="UP000464178"/>
    </source>
</evidence>
<accession>A0A6P2D565</accession>
<organism evidence="2 3">
    <name type="scientific">Gemmata massiliana</name>
    <dbReference type="NCBI Taxonomy" id="1210884"/>
    <lineage>
        <taxon>Bacteria</taxon>
        <taxon>Pseudomonadati</taxon>
        <taxon>Planctomycetota</taxon>
        <taxon>Planctomycetia</taxon>
        <taxon>Gemmatales</taxon>
        <taxon>Gemmataceae</taxon>
        <taxon>Gemmata</taxon>
    </lineage>
</organism>
<evidence type="ECO:0000313" key="2">
    <source>
        <dbReference type="EMBL" id="VTR96203.1"/>
    </source>
</evidence>
<gene>
    <name evidence="2" type="ORF">SOIL9_15110</name>
</gene>
<dbReference type="EMBL" id="LR593886">
    <property type="protein sequence ID" value="VTR96203.1"/>
    <property type="molecule type" value="Genomic_DNA"/>
</dbReference>
<dbReference type="KEGG" id="gms:SOIL9_15110"/>
<keyword evidence="3" id="KW-1185">Reference proteome</keyword>
<feature type="transmembrane region" description="Helical" evidence="1">
    <location>
        <begin position="33"/>
        <end position="58"/>
    </location>
</feature>
<keyword evidence="1" id="KW-1133">Transmembrane helix</keyword>
<dbReference type="AlphaFoldDB" id="A0A6P2D565"/>
<evidence type="ECO:0000256" key="1">
    <source>
        <dbReference type="SAM" id="Phobius"/>
    </source>
</evidence>
<protein>
    <submittedName>
        <fullName evidence="2">Uncharacterized protein</fullName>
    </submittedName>
</protein>
<reference evidence="2 3" key="1">
    <citation type="submission" date="2019-05" db="EMBL/GenBank/DDBJ databases">
        <authorList>
            <consortium name="Science for Life Laboratories"/>
        </authorList>
    </citation>
    <scope>NUCLEOTIDE SEQUENCE [LARGE SCALE GENOMIC DNA]</scope>
    <source>
        <strain evidence="2">Soil9</strain>
    </source>
</reference>
<sequence length="89" mass="9612">MSSRFLAWYTCGVLLITSVAVSAITILPGGESWIRMIFTVLGATAGIFAILGAALLWLPRDHWCNRSRRVRQVLSGGAVVASLLLLVII</sequence>
<name>A0A6P2D565_9BACT</name>
<keyword evidence="1" id="KW-0472">Membrane</keyword>
<keyword evidence="1" id="KW-0812">Transmembrane</keyword>
<proteinExistence type="predicted"/>